<evidence type="ECO:0000313" key="2">
    <source>
        <dbReference type="Proteomes" id="UP000219338"/>
    </source>
</evidence>
<organism evidence="1 2">
    <name type="scientific">Armillaria ostoyae</name>
    <name type="common">Armillaria root rot fungus</name>
    <dbReference type="NCBI Taxonomy" id="47428"/>
    <lineage>
        <taxon>Eukaryota</taxon>
        <taxon>Fungi</taxon>
        <taxon>Dikarya</taxon>
        <taxon>Basidiomycota</taxon>
        <taxon>Agaricomycotina</taxon>
        <taxon>Agaricomycetes</taxon>
        <taxon>Agaricomycetidae</taxon>
        <taxon>Agaricales</taxon>
        <taxon>Marasmiineae</taxon>
        <taxon>Physalacriaceae</taxon>
        <taxon>Armillaria</taxon>
    </lineage>
</organism>
<dbReference type="Proteomes" id="UP000219338">
    <property type="component" value="Unassembled WGS sequence"/>
</dbReference>
<dbReference type="OrthoDB" id="10405640at2759"/>
<evidence type="ECO:0000313" key="1">
    <source>
        <dbReference type="EMBL" id="SJK98101.1"/>
    </source>
</evidence>
<protein>
    <submittedName>
        <fullName evidence="1">Uncharacterized protein</fullName>
    </submittedName>
</protein>
<gene>
    <name evidence="1" type="ORF">ARMOST_01358</name>
</gene>
<keyword evidence="2" id="KW-1185">Reference proteome</keyword>
<accession>A0A284QNR1</accession>
<dbReference type="EMBL" id="FUEG01000001">
    <property type="protein sequence ID" value="SJK98101.1"/>
    <property type="molecule type" value="Genomic_DNA"/>
</dbReference>
<dbReference type="AlphaFoldDB" id="A0A284QNR1"/>
<reference evidence="2" key="1">
    <citation type="journal article" date="2017" name="Nat. Ecol. Evol.">
        <title>Genome expansion and lineage-specific genetic innovations in the forest pathogenic fungi Armillaria.</title>
        <authorList>
            <person name="Sipos G."/>
            <person name="Prasanna A.N."/>
            <person name="Walter M.C."/>
            <person name="O'Connor E."/>
            <person name="Balint B."/>
            <person name="Krizsan K."/>
            <person name="Kiss B."/>
            <person name="Hess J."/>
            <person name="Varga T."/>
            <person name="Slot J."/>
            <person name="Riley R."/>
            <person name="Boka B."/>
            <person name="Rigling D."/>
            <person name="Barry K."/>
            <person name="Lee J."/>
            <person name="Mihaltcheva S."/>
            <person name="LaButti K."/>
            <person name="Lipzen A."/>
            <person name="Waldron R."/>
            <person name="Moloney N.M."/>
            <person name="Sperisen C."/>
            <person name="Kredics L."/>
            <person name="Vagvoelgyi C."/>
            <person name="Patrignani A."/>
            <person name="Fitzpatrick D."/>
            <person name="Nagy I."/>
            <person name="Doyle S."/>
            <person name="Anderson J.B."/>
            <person name="Grigoriev I.V."/>
            <person name="Gueldener U."/>
            <person name="Muensterkoetter M."/>
            <person name="Nagy L.G."/>
        </authorList>
    </citation>
    <scope>NUCLEOTIDE SEQUENCE [LARGE SCALE GENOMIC DNA]</scope>
    <source>
        <strain evidence="2">C18/9</strain>
    </source>
</reference>
<sequence>MSSNHSPEFWKFLDDVLFPVGRDMELADLDTDFQRLLWMSILLVLAENLTPLLELQNYILGRLRIETWLFDNDIAWNWKG</sequence>
<name>A0A284QNR1_ARMOS</name>
<proteinExistence type="predicted"/>